<evidence type="ECO:0000256" key="1">
    <source>
        <dbReference type="SAM" id="MobiDB-lite"/>
    </source>
</evidence>
<proteinExistence type="predicted"/>
<evidence type="ECO:0000313" key="2">
    <source>
        <dbReference type="EMBL" id="JAH41717.1"/>
    </source>
</evidence>
<protein>
    <submittedName>
        <fullName evidence="2">Uncharacterized protein</fullName>
    </submittedName>
</protein>
<sequence length="22" mass="2239">MHTPATHGPPVSGEQGNTLPLP</sequence>
<organism evidence="2">
    <name type="scientific">Anguilla anguilla</name>
    <name type="common">European freshwater eel</name>
    <name type="synonym">Muraena anguilla</name>
    <dbReference type="NCBI Taxonomy" id="7936"/>
    <lineage>
        <taxon>Eukaryota</taxon>
        <taxon>Metazoa</taxon>
        <taxon>Chordata</taxon>
        <taxon>Craniata</taxon>
        <taxon>Vertebrata</taxon>
        <taxon>Euteleostomi</taxon>
        <taxon>Actinopterygii</taxon>
        <taxon>Neopterygii</taxon>
        <taxon>Teleostei</taxon>
        <taxon>Anguilliformes</taxon>
        <taxon>Anguillidae</taxon>
        <taxon>Anguilla</taxon>
    </lineage>
</organism>
<dbReference type="AlphaFoldDB" id="A0A0E9SKE9"/>
<reference evidence="2" key="1">
    <citation type="submission" date="2014-11" db="EMBL/GenBank/DDBJ databases">
        <authorList>
            <person name="Amaro Gonzalez C."/>
        </authorList>
    </citation>
    <scope>NUCLEOTIDE SEQUENCE</scope>
</reference>
<accession>A0A0E9SKE9</accession>
<feature type="region of interest" description="Disordered" evidence="1">
    <location>
        <begin position="1"/>
        <end position="22"/>
    </location>
</feature>
<name>A0A0E9SKE9_ANGAN</name>
<reference evidence="2" key="2">
    <citation type="journal article" date="2015" name="Fish Shellfish Immunol.">
        <title>Early steps in the European eel (Anguilla anguilla)-Vibrio vulnificus interaction in the gills: Role of the RtxA13 toxin.</title>
        <authorList>
            <person name="Callol A."/>
            <person name="Pajuelo D."/>
            <person name="Ebbesson L."/>
            <person name="Teles M."/>
            <person name="MacKenzie S."/>
            <person name="Amaro C."/>
        </authorList>
    </citation>
    <scope>NUCLEOTIDE SEQUENCE</scope>
</reference>
<dbReference type="EMBL" id="GBXM01066860">
    <property type="protein sequence ID" value="JAH41717.1"/>
    <property type="molecule type" value="Transcribed_RNA"/>
</dbReference>